<dbReference type="Proteomes" id="UP000594603">
    <property type="component" value="Chromosome"/>
</dbReference>
<sequence length="277" mass="31047">MEYKMICIDMDGTLLNSKHEVSERNKKAIKEAIKQGIVVAITTGRIFKSAKIYADLLGIETPIVASNGGFIKEQDKEEIIYKSALTYDQLKVIDSVIKKHNLNVYYNLYNGIILEKTLNENHAYKQTNRKAKRNEDKITILENVDVDIAFKENEGDILKAICIENENIDALNRAKKELREIEGLEVVSSWSNNFEVMPKGTCKWSGIKQLAKILGIKENEIICIGDSENDLSMIQNAGFGIAMGNARKDVKEAAKYITDNNECDGVGKAIEKIVLGI</sequence>
<gene>
    <name evidence="1" type="ORF">HH195_01820</name>
</gene>
<dbReference type="EMBL" id="CP051754">
    <property type="protein sequence ID" value="QPJ84714.1"/>
    <property type="molecule type" value="Genomic_DNA"/>
</dbReference>
<organism evidence="1 2">
    <name type="scientific">Candidatus Sarcina troglodytae</name>
    <dbReference type="NCBI Taxonomy" id="2726954"/>
    <lineage>
        <taxon>Bacteria</taxon>
        <taxon>Bacillati</taxon>
        <taxon>Bacillota</taxon>
        <taxon>Clostridia</taxon>
        <taxon>Eubacteriales</taxon>
        <taxon>Clostridiaceae</taxon>
        <taxon>Sarcina</taxon>
    </lineage>
</organism>
<evidence type="ECO:0000313" key="2">
    <source>
        <dbReference type="Proteomes" id="UP000594603"/>
    </source>
</evidence>
<evidence type="ECO:0000313" key="1">
    <source>
        <dbReference type="EMBL" id="QPJ84714.1"/>
    </source>
</evidence>
<accession>A0ACD1BBD1</accession>
<keyword evidence="2" id="KW-1185">Reference proteome</keyword>
<protein>
    <submittedName>
        <fullName evidence="1">HAD family phosphatase</fullName>
    </submittedName>
</protein>
<reference evidence="1" key="1">
    <citation type="submission" date="2020-04" db="EMBL/GenBank/DDBJ databases">
        <title>A novel bacterium ('Candidatus Sarcina troglodytae' sp. nov.) linked to a protracted, uniformly lethal epizootic among sanctuary western chimpanzees (Pan troglodytes verus) in Sierra Leone.</title>
        <authorList>
            <person name="Owens L.A."/>
            <person name="Colitti B."/>
            <person name="Hirji I."/>
            <person name="Pizaro A."/>
            <person name="Jaffe J.E."/>
            <person name="Moittie S."/>
            <person name="Bishop-Lilly K.A."/>
            <person name="Estrella L.A."/>
            <person name="Voegtly L.J."/>
            <person name="Kuhn J.H."/>
            <person name="Suen G."/>
            <person name="Deblois C.L."/>
            <person name="Dunn C."/>
            <person name="Juan-Salles C."/>
            <person name="Goldberg T.L."/>
        </authorList>
    </citation>
    <scope>NUCLEOTIDE SEQUENCE</scope>
    <source>
        <strain evidence="1">JB2</strain>
    </source>
</reference>
<proteinExistence type="predicted"/>
<name>A0ACD1BBD1_9CLOT</name>